<evidence type="ECO:0000313" key="4">
    <source>
        <dbReference type="Proteomes" id="UP001195769"/>
    </source>
</evidence>
<dbReference type="RefSeq" id="XP_041218486.1">
    <property type="nucleotide sequence ID" value="XM_041377753.1"/>
</dbReference>
<feature type="region of interest" description="Disordered" evidence="1">
    <location>
        <begin position="120"/>
        <end position="183"/>
    </location>
</feature>
<feature type="signal peptide" evidence="2">
    <location>
        <begin position="1"/>
        <end position="26"/>
    </location>
</feature>
<feature type="compositionally biased region" description="Basic and acidic residues" evidence="1">
    <location>
        <begin position="150"/>
        <end position="159"/>
    </location>
</feature>
<protein>
    <submittedName>
        <fullName evidence="3">Uncharacterized protein</fullName>
    </submittedName>
</protein>
<dbReference type="GeneID" id="64672051"/>
<evidence type="ECO:0000256" key="2">
    <source>
        <dbReference type="SAM" id="SignalP"/>
    </source>
</evidence>
<sequence length="183" mass="20167">MPRASFEMTNISLVILIATSFSGVVGLCLAGLDNSNGPSQSQTMSSNSATQNSQTFDQTAVEKCRDIVENFWKGLLQKGDALLEIQTVLHAAIAESQVLTQLDFRPGFNHYLELLDSVHEAEEPPSSQRDRTLGESGHKEGSGQPEPLESVEKEKELHSRLRRRVCSEEEESGASEDDTEYVL</sequence>
<dbReference type="Proteomes" id="UP001195769">
    <property type="component" value="Unassembled WGS sequence"/>
</dbReference>
<organism evidence="3 4">
    <name type="scientific">Suillus fuscotomentosus</name>
    <dbReference type="NCBI Taxonomy" id="1912939"/>
    <lineage>
        <taxon>Eukaryota</taxon>
        <taxon>Fungi</taxon>
        <taxon>Dikarya</taxon>
        <taxon>Basidiomycota</taxon>
        <taxon>Agaricomycotina</taxon>
        <taxon>Agaricomycetes</taxon>
        <taxon>Agaricomycetidae</taxon>
        <taxon>Boletales</taxon>
        <taxon>Suillineae</taxon>
        <taxon>Suillaceae</taxon>
        <taxon>Suillus</taxon>
    </lineage>
</organism>
<feature type="chain" id="PRO_5042233632" evidence="2">
    <location>
        <begin position="27"/>
        <end position="183"/>
    </location>
</feature>
<comment type="caution">
    <text evidence="3">The sequence shown here is derived from an EMBL/GenBank/DDBJ whole genome shotgun (WGS) entry which is preliminary data.</text>
</comment>
<accession>A0AAD4DS30</accession>
<feature type="compositionally biased region" description="Acidic residues" evidence="1">
    <location>
        <begin position="168"/>
        <end position="183"/>
    </location>
</feature>
<keyword evidence="2" id="KW-0732">Signal</keyword>
<name>A0AAD4DS30_9AGAM</name>
<gene>
    <name evidence="3" type="ORF">F5891DRAFT_986355</name>
</gene>
<evidence type="ECO:0000313" key="3">
    <source>
        <dbReference type="EMBL" id="KAG1892910.1"/>
    </source>
</evidence>
<reference evidence="3" key="1">
    <citation type="journal article" date="2020" name="New Phytol.">
        <title>Comparative genomics reveals dynamic genome evolution in host specialist ectomycorrhizal fungi.</title>
        <authorList>
            <person name="Lofgren L.A."/>
            <person name="Nguyen N.H."/>
            <person name="Vilgalys R."/>
            <person name="Ruytinx J."/>
            <person name="Liao H.L."/>
            <person name="Branco S."/>
            <person name="Kuo A."/>
            <person name="LaButti K."/>
            <person name="Lipzen A."/>
            <person name="Andreopoulos W."/>
            <person name="Pangilinan J."/>
            <person name="Riley R."/>
            <person name="Hundley H."/>
            <person name="Na H."/>
            <person name="Barry K."/>
            <person name="Grigoriev I.V."/>
            <person name="Stajich J.E."/>
            <person name="Kennedy P.G."/>
        </authorList>
    </citation>
    <scope>NUCLEOTIDE SEQUENCE</scope>
    <source>
        <strain evidence="3">FC203</strain>
    </source>
</reference>
<dbReference type="AlphaFoldDB" id="A0AAD4DS30"/>
<feature type="compositionally biased region" description="Basic and acidic residues" evidence="1">
    <location>
        <begin position="120"/>
        <end position="141"/>
    </location>
</feature>
<keyword evidence="4" id="KW-1185">Reference proteome</keyword>
<evidence type="ECO:0000256" key="1">
    <source>
        <dbReference type="SAM" id="MobiDB-lite"/>
    </source>
</evidence>
<dbReference type="EMBL" id="JABBWK010000114">
    <property type="protein sequence ID" value="KAG1892910.1"/>
    <property type="molecule type" value="Genomic_DNA"/>
</dbReference>
<proteinExistence type="predicted"/>